<protein>
    <recommendedName>
        <fullName evidence="1">DUF6933 domain-containing protein</fullName>
    </recommendedName>
</protein>
<name>A0A5B7X7Q8_9FLAO</name>
<evidence type="ECO:0000259" key="1">
    <source>
        <dbReference type="Pfam" id="PF22016"/>
    </source>
</evidence>
<evidence type="ECO:0000313" key="3">
    <source>
        <dbReference type="Proteomes" id="UP000309016"/>
    </source>
</evidence>
<dbReference type="AlphaFoldDB" id="A0A5B7X7Q8"/>
<dbReference type="Proteomes" id="UP000309016">
    <property type="component" value="Chromosome"/>
</dbReference>
<reference evidence="2 3" key="1">
    <citation type="submission" date="2019-06" db="EMBL/GenBank/DDBJ databases">
        <title>Complete genome sequence of Antarcticibacterium flavum KCTC 52984T from an Antarctic marine sediment.</title>
        <authorList>
            <person name="Lee Y.M."/>
            <person name="Shin S.C."/>
        </authorList>
    </citation>
    <scope>NUCLEOTIDE SEQUENCE [LARGE SCALE GENOMIC DNA]</scope>
    <source>
        <strain evidence="2 3">KCTC 52984</strain>
    </source>
</reference>
<dbReference type="KEGG" id="afla:FHG64_15445"/>
<feature type="domain" description="DUF6933" evidence="1">
    <location>
        <begin position="5"/>
        <end position="166"/>
    </location>
</feature>
<dbReference type="InterPro" id="IPR053864">
    <property type="entry name" value="DUF6933"/>
</dbReference>
<dbReference type="EMBL" id="CP040812">
    <property type="protein sequence ID" value="QCY70673.1"/>
    <property type="molecule type" value="Genomic_DNA"/>
</dbReference>
<dbReference type="OrthoDB" id="822841at2"/>
<sequence length="183" mass="21718">MITTIFTSKKLEKITKSLIEDYNEKLPEISKLGKWNATVFYVYRKKCWLVTNSRTRYSVILANVKSSDLSQINRLFKEALHRQMNYDSVSITPEEIDILIGDLRFNPTDNDRRTIGFQNSHLSTLEYRKDQYGMLENWPITQIVHFLNNTYFYWNKPKMTEGTYPVTELRKELETLETDLNTL</sequence>
<accession>A0A5B7X7Q8</accession>
<gene>
    <name evidence="2" type="ORF">FHG64_15445</name>
</gene>
<proteinExistence type="predicted"/>
<dbReference type="Pfam" id="PF22016">
    <property type="entry name" value="DUF6933"/>
    <property type="match status" value="1"/>
</dbReference>
<keyword evidence="3" id="KW-1185">Reference proteome</keyword>
<organism evidence="2 3">
    <name type="scientific">Antarcticibacterium flavum</name>
    <dbReference type="NCBI Taxonomy" id="2058175"/>
    <lineage>
        <taxon>Bacteria</taxon>
        <taxon>Pseudomonadati</taxon>
        <taxon>Bacteroidota</taxon>
        <taxon>Flavobacteriia</taxon>
        <taxon>Flavobacteriales</taxon>
        <taxon>Flavobacteriaceae</taxon>
        <taxon>Antarcticibacterium</taxon>
    </lineage>
</organism>
<evidence type="ECO:0000313" key="2">
    <source>
        <dbReference type="EMBL" id="QCY70673.1"/>
    </source>
</evidence>
<dbReference type="RefSeq" id="WP_139067242.1">
    <property type="nucleotide sequence ID" value="NZ_CP040812.1"/>
</dbReference>